<feature type="disulfide bond" description="Redox-active" evidence="11">
    <location>
        <begin position="392"/>
        <end position="395"/>
    </location>
</feature>
<dbReference type="PROSITE" id="PS00194">
    <property type="entry name" value="THIOREDOXIN_1"/>
    <property type="match status" value="2"/>
</dbReference>
<dbReference type="GO" id="GO:0003756">
    <property type="term" value="F:protein disulfide isomerase activity"/>
    <property type="evidence" value="ECO:0007669"/>
    <property type="project" value="UniProtKB-EC"/>
</dbReference>
<evidence type="ECO:0000256" key="12">
    <source>
        <dbReference type="RuleBase" id="RU004208"/>
    </source>
</evidence>
<dbReference type="CDD" id="cd03073">
    <property type="entry name" value="PDI_b'_ERp72_ERp57"/>
    <property type="match status" value="1"/>
</dbReference>
<keyword evidence="10 11" id="KW-0676">Redox-active center</keyword>
<sequence>MLSVVLFFLVAVSVDSVFSGSLELTDNDFKSRIGEFDSMLIMFYAPWCGHCKKLKPEFELAADLLRENDPPVELAKVDCTEGGKATCTEFGVSGYPTLKIFKNGKISKEYQGPRDGPGIVKYMASQVGPSAKEITSVEAFEKFLSAQDNSVVGFFKSASPLKEAFLQAADGLREKFRFAVTELAELVEKHDTSDGIILFRPKHLQNIFEPNQLKYDGDSSKSSLEAWLKKKQHGLVDHRTRDNTDEFKNPVVVAYYKVDYAKNEKGTNYWRNRILKVAKNFADDFTFAVSSKDDFQHELNEFGYDYVPSEKPIVFARNKDNKKFSMTEEFSIENFETFLKKLKNNELEPYLKSEPIPEDNTKPVIVAVGKNFDEVVTNNNKDTLIEFYAPWCGHCKKLTPVWDELGEKMAGEDVAIVKMDATNNDVPSPFEVRGFPTIYWASKDGKASPVTYNGGRELNDFVKYIAKHATSELKNYDRSGNPKNKDEL</sequence>
<dbReference type="EMBL" id="GDHC01005720">
    <property type="protein sequence ID" value="JAQ12909.1"/>
    <property type="molecule type" value="Transcribed_RNA"/>
</dbReference>
<evidence type="ECO:0000256" key="10">
    <source>
        <dbReference type="ARBA" id="ARBA00023284"/>
    </source>
</evidence>
<organism evidence="15">
    <name type="scientific">Lygus hesperus</name>
    <name type="common">Western plant bug</name>
    <dbReference type="NCBI Taxonomy" id="30085"/>
    <lineage>
        <taxon>Eukaryota</taxon>
        <taxon>Metazoa</taxon>
        <taxon>Ecdysozoa</taxon>
        <taxon>Arthropoda</taxon>
        <taxon>Hexapoda</taxon>
        <taxon>Insecta</taxon>
        <taxon>Pterygota</taxon>
        <taxon>Neoptera</taxon>
        <taxon>Paraneoptera</taxon>
        <taxon>Hemiptera</taxon>
        <taxon>Heteroptera</taxon>
        <taxon>Panheteroptera</taxon>
        <taxon>Cimicomorpha</taxon>
        <taxon>Miridae</taxon>
        <taxon>Mirini</taxon>
        <taxon>Lygus</taxon>
    </lineage>
</organism>
<dbReference type="GO" id="GO:0034976">
    <property type="term" value="P:response to endoplasmic reticulum stress"/>
    <property type="evidence" value="ECO:0007669"/>
    <property type="project" value="TreeGrafter"/>
</dbReference>
<dbReference type="CDD" id="cd02995">
    <property type="entry name" value="PDI_a_PDI_a'_C"/>
    <property type="match status" value="1"/>
</dbReference>
<keyword evidence="5 13" id="KW-0732">Signal</keyword>
<dbReference type="GO" id="GO:0005788">
    <property type="term" value="C:endoplasmic reticulum lumen"/>
    <property type="evidence" value="ECO:0007669"/>
    <property type="project" value="UniProtKB-SubCell"/>
</dbReference>
<dbReference type="Gene3D" id="3.40.30.10">
    <property type="entry name" value="Glutaredoxin"/>
    <property type="match status" value="4"/>
</dbReference>
<dbReference type="FunFam" id="3.40.30.10:FF:000017">
    <property type="entry name" value="Protein disulfide-isomerase A4"/>
    <property type="match status" value="1"/>
</dbReference>
<dbReference type="PANTHER" id="PTHR18929">
    <property type="entry name" value="PROTEIN DISULFIDE ISOMERASE"/>
    <property type="match status" value="1"/>
</dbReference>
<dbReference type="Pfam" id="PF13848">
    <property type="entry name" value="Thioredoxin_6"/>
    <property type="match status" value="1"/>
</dbReference>
<dbReference type="InterPro" id="IPR013766">
    <property type="entry name" value="Thioredoxin_domain"/>
</dbReference>
<feature type="domain" description="Thioredoxin" evidence="14">
    <location>
        <begin position="3"/>
        <end position="128"/>
    </location>
</feature>
<evidence type="ECO:0000259" key="14">
    <source>
        <dbReference type="PROSITE" id="PS51352"/>
    </source>
</evidence>
<keyword evidence="9 13" id="KW-0413">Isomerase</keyword>
<dbReference type="AlphaFoldDB" id="A0A0A9WIA6"/>
<dbReference type="FunFam" id="3.40.30.10:FF:000045">
    <property type="entry name" value="Disulfide-isomerase A3"/>
    <property type="match status" value="1"/>
</dbReference>
<evidence type="ECO:0000256" key="9">
    <source>
        <dbReference type="ARBA" id="ARBA00023235"/>
    </source>
</evidence>
<comment type="catalytic activity">
    <reaction evidence="1 13">
        <text>Catalyzes the rearrangement of -S-S- bonds in proteins.</text>
        <dbReference type="EC" id="5.3.4.1"/>
    </reaction>
</comment>
<protein>
    <recommendedName>
        <fullName evidence="4 13">Protein disulfide-isomerase</fullName>
        <ecNumber evidence="4 13">5.3.4.1</ecNumber>
    </recommendedName>
</protein>
<gene>
    <name evidence="15" type="primary">PDIA3</name>
    <name evidence="17" type="synonym">PDIA3_1</name>
    <name evidence="18" type="synonym">PDIA3_3</name>
    <name evidence="15" type="ORF">CM83_35824</name>
    <name evidence="18" type="ORF">g.37252</name>
    <name evidence="17" type="ORF">g.37254</name>
</gene>
<dbReference type="EMBL" id="GDHC01012010">
    <property type="protein sequence ID" value="JAQ06619.1"/>
    <property type="molecule type" value="Transcribed_RNA"/>
</dbReference>
<evidence type="ECO:0000313" key="18">
    <source>
        <dbReference type="EMBL" id="JAQ12909.1"/>
    </source>
</evidence>
<dbReference type="PROSITE" id="PS51352">
    <property type="entry name" value="THIOREDOXIN_2"/>
    <property type="match status" value="2"/>
</dbReference>
<dbReference type="InterPro" id="IPR017937">
    <property type="entry name" value="Thioredoxin_CS"/>
</dbReference>
<reference evidence="15" key="1">
    <citation type="journal article" date="2014" name="PLoS ONE">
        <title>Transcriptome-Based Identification of ABC Transporters in the Western Tarnished Plant Bug Lygus hesperus.</title>
        <authorList>
            <person name="Hull J.J."/>
            <person name="Chaney K."/>
            <person name="Geib S.M."/>
            <person name="Fabrick J.A."/>
            <person name="Brent C.S."/>
            <person name="Walsh D."/>
            <person name="Lavine L.C."/>
        </authorList>
    </citation>
    <scope>NUCLEOTIDE SEQUENCE</scope>
</reference>
<feature type="chain" id="PRO_5015017816" description="Protein disulfide-isomerase" evidence="13">
    <location>
        <begin position="20"/>
        <end position="488"/>
    </location>
</feature>
<evidence type="ECO:0000256" key="11">
    <source>
        <dbReference type="PIRSR" id="PIRSR605792-51"/>
    </source>
</evidence>
<dbReference type="PRINTS" id="PR00421">
    <property type="entry name" value="THIOREDOXIN"/>
</dbReference>
<dbReference type="Pfam" id="PF00085">
    <property type="entry name" value="Thioredoxin"/>
    <property type="match status" value="2"/>
</dbReference>
<evidence type="ECO:0000256" key="13">
    <source>
        <dbReference type="RuleBase" id="RU361130"/>
    </source>
</evidence>
<keyword evidence="7" id="KW-0256">Endoplasmic reticulum</keyword>
<keyword evidence="6" id="KW-0677">Repeat</keyword>
<feature type="disulfide bond" description="Redox-active" evidence="11">
    <location>
        <begin position="48"/>
        <end position="51"/>
    </location>
</feature>
<keyword evidence="8 11" id="KW-1015">Disulfide bond</keyword>
<feature type="domain" description="Thioredoxin" evidence="14">
    <location>
        <begin position="342"/>
        <end position="470"/>
    </location>
</feature>
<dbReference type="NCBIfam" id="TIGR01130">
    <property type="entry name" value="ER_PDI_fam"/>
    <property type="match status" value="1"/>
</dbReference>
<evidence type="ECO:0000313" key="15">
    <source>
        <dbReference type="EMBL" id="JAG07121.1"/>
    </source>
</evidence>
<dbReference type="EC" id="5.3.4.1" evidence="4 13"/>
<evidence type="ECO:0000256" key="1">
    <source>
        <dbReference type="ARBA" id="ARBA00001182"/>
    </source>
</evidence>
<dbReference type="EMBL" id="GBRD01016041">
    <property type="protein sequence ID" value="JAG49785.1"/>
    <property type="molecule type" value="Transcribed_RNA"/>
</dbReference>
<evidence type="ECO:0000256" key="4">
    <source>
        <dbReference type="ARBA" id="ARBA00012723"/>
    </source>
</evidence>
<dbReference type="NCBIfam" id="TIGR01126">
    <property type="entry name" value="pdi_dom"/>
    <property type="match status" value="1"/>
</dbReference>
<dbReference type="PANTHER" id="PTHR18929:SF132">
    <property type="entry name" value="PROTEIN DISULFIDE-ISOMERASE A3"/>
    <property type="match status" value="1"/>
</dbReference>
<dbReference type="FunFam" id="3.40.30.10:FF:000077">
    <property type="entry name" value="Protein disulfide-isomerase"/>
    <property type="match status" value="1"/>
</dbReference>
<evidence type="ECO:0000256" key="3">
    <source>
        <dbReference type="ARBA" id="ARBA00006347"/>
    </source>
</evidence>
<reference evidence="17" key="4">
    <citation type="journal article" date="2016" name="Gigascience">
        <title>De novo construction of an expanded transcriptome assembly for the western tarnished plant bug, Lygus hesperus.</title>
        <authorList>
            <person name="Tassone E.E."/>
            <person name="Geib S.M."/>
            <person name="Hall B."/>
            <person name="Fabrick J.A."/>
            <person name="Brent C.S."/>
            <person name="Hull J.J."/>
        </authorList>
    </citation>
    <scope>NUCLEOTIDE SEQUENCE</scope>
</reference>
<comment type="similarity">
    <text evidence="3 12">Belongs to the protein disulfide isomerase family.</text>
</comment>
<evidence type="ECO:0000313" key="16">
    <source>
        <dbReference type="EMBL" id="JAG49785.1"/>
    </source>
</evidence>
<accession>A0A0A9WIA6</accession>
<dbReference type="GO" id="GO:0006457">
    <property type="term" value="P:protein folding"/>
    <property type="evidence" value="ECO:0007669"/>
    <property type="project" value="TreeGrafter"/>
</dbReference>
<reference evidence="15" key="2">
    <citation type="submission" date="2014-07" db="EMBL/GenBank/DDBJ databases">
        <authorList>
            <person name="Hull J."/>
        </authorList>
    </citation>
    <scope>NUCLEOTIDE SEQUENCE</scope>
</reference>
<proteinExistence type="inferred from homology"/>
<dbReference type="InterPro" id="IPR036249">
    <property type="entry name" value="Thioredoxin-like_sf"/>
</dbReference>
<dbReference type="SUPFAM" id="SSF52833">
    <property type="entry name" value="Thioredoxin-like"/>
    <property type="match status" value="3"/>
</dbReference>
<dbReference type="InterPro" id="IPR005788">
    <property type="entry name" value="PDI_thioredoxin-like_dom"/>
</dbReference>
<evidence type="ECO:0000256" key="6">
    <source>
        <dbReference type="ARBA" id="ARBA00022737"/>
    </source>
</evidence>
<dbReference type="FunFam" id="3.40.30.10:FF:000303">
    <property type="entry name" value="Protein disulfide-isomerase"/>
    <property type="match status" value="1"/>
</dbReference>
<evidence type="ECO:0000256" key="8">
    <source>
        <dbReference type="ARBA" id="ARBA00023157"/>
    </source>
</evidence>
<dbReference type="EMBL" id="GBHO01036483">
    <property type="protein sequence ID" value="JAG07121.1"/>
    <property type="molecule type" value="Transcribed_RNA"/>
</dbReference>
<name>A0A0A9WIA6_LYGHE</name>
<dbReference type="InterPro" id="IPR005792">
    <property type="entry name" value="Prot_disulphide_isomerase"/>
</dbReference>
<evidence type="ECO:0000313" key="17">
    <source>
        <dbReference type="EMBL" id="JAQ06619.1"/>
    </source>
</evidence>
<dbReference type="CDD" id="cd02961">
    <property type="entry name" value="PDI_a_family"/>
    <property type="match status" value="1"/>
</dbReference>
<reference evidence="16" key="3">
    <citation type="submission" date="2014-09" db="EMBL/GenBank/DDBJ databases">
        <authorList>
            <person name="Magalhaes I.L.F."/>
            <person name="Oliveira U."/>
            <person name="Santos F.R."/>
            <person name="Vidigal T.H.D.A."/>
            <person name="Brescovit A.D."/>
            <person name="Santos A.J."/>
        </authorList>
    </citation>
    <scope>NUCLEOTIDE SEQUENCE</scope>
</reference>
<evidence type="ECO:0000256" key="2">
    <source>
        <dbReference type="ARBA" id="ARBA00004319"/>
    </source>
</evidence>
<evidence type="ECO:0000256" key="7">
    <source>
        <dbReference type="ARBA" id="ARBA00022824"/>
    </source>
</evidence>
<feature type="signal peptide" evidence="13">
    <location>
        <begin position="1"/>
        <end position="19"/>
    </location>
</feature>
<evidence type="ECO:0000256" key="5">
    <source>
        <dbReference type="ARBA" id="ARBA00022729"/>
    </source>
</evidence>
<comment type="subcellular location">
    <subcellularLocation>
        <location evidence="2">Endoplasmic reticulum lumen</location>
    </subcellularLocation>
</comment>